<evidence type="ECO:0000313" key="4">
    <source>
        <dbReference type="Proteomes" id="UP001142400"/>
    </source>
</evidence>
<comment type="caution">
    <text evidence="3">The sequence shown here is derived from an EMBL/GenBank/DDBJ whole genome shotgun (WGS) entry which is preliminary data.</text>
</comment>
<feature type="region of interest" description="Disordered" evidence="1">
    <location>
        <begin position="346"/>
        <end position="383"/>
    </location>
</feature>
<accession>A0A9X2RVW3</accession>
<keyword evidence="4" id="KW-1185">Reference proteome</keyword>
<proteinExistence type="predicted"/>
<dbReference type="AlphaFoldDB" id="A0A9X2RVW3"/>
<evidence type="ECO:0000256" key="1">
    <source>
        <dbReference type="SAM" id="MobiDB-lite"/>
    </source>
</evidence>
<keyword evidence="2" id="KW-1133">Transmembrane helix</keyword>
<name>A0A9X2RVW3_STRMQ</name>
<feature type="transmembrane region" description="Helical" evidence="2">
    <location>
        <begin position="46"/>
        <end position="68"/>
    </location>
</feature>
<reference evidence="3" key="1">
    <citation type="submission" date="2022-06" db="EMBL/GenBank/DDBJ databases">
        <title>WGS of actinobacteria.</title>
        <authorList>
            <person name="Thawai C."/>
        </authorList>
    </citation>
    <scope>NUCLEOTIDE SEQUENCE</scope>
    <source>
        <strain evidence="3">DSM 42010</strain>
    </source>
</reference>
<dbReference type="Proteomes" id="UP001142400">
    <property type="component" value="Unassembled WGS sequence"/>
</dbReference>
<sequence length="383" mass="40142">MTQPVRIPADVDREDTVLANLTARQLLILTVAGIVLHGTWTAVRDVVPLAVFALLAIPIAVATVVLALGRRDGISLDRLALAAIRQRMSPRHRVAAPEGIHPAPAWLANRATRNVQDLNSKADIAPAALELPAEGVTETGVVDLGTDGIAALAVCSTVNFSLGTPAEQESLTAAFGRYLHSLTAPIQVLVRTERLDLTGQISELREQAPKLPHPALEEAAREHADYLAQLSVRSDLLCRQVLLVLHEPLGAQRAVDGLGGASPLAALTRRTRSHGSPQLSVEAARRAAEARLVRRLGEAVDLLSPTGIVVTPLDAGQATAVLAAACNPDSLVPVSSHLAGADEVITTAPAPEDDTAPRAFEPPDASHETGHSEDDGPGGRGAR</sequence>
<organism evidence="3 4">
    <name type="scientific">Streptomyces malaysiensis subsp. samsunensis</name>
    <dbReference type="NCBI Taxonomy" id="459658"/>
    <lineage>
        <taxon>Bacteria</taxon>
        <taxon>Bacillati</taxon>
        <taxon>Actinomycetota</taxon>
        <taxon>Actinomycetes</taxon>
        <taxon>Kitasatosporales</taxon>
        <taxon>Streptomycetaceae</taxon>
        <taxon>Streptomyces</taxon>
        <taxon>Streptomyces violaceusniger group</taxon>
    </lineage>
</organism>
<evidence type="ECO:0000313" key="3">
    <source>
        <dbReference type="EMBL" id="MCQ8830189.1"/>
    </source>
</evidence>
<dbReference type="Pfam" id="PF12666">
    <property type="entry name" value="PrgI"/>
    <property type="match status" value="1"/>
</dbReference>
<keyword evidence="2" id="KW-0812">Transmembrane</keyword>
<gene>
    <name evidence="3" type="ORF">NQU54_14195</name>
</gene>
<feature type="transmembrane region" description="Helical" evidence="2">
    <location>
        <begin position="21"/>
        <end position="40"/>
    </location>
</feature>
<dbReference type="EMBL" id="JANIIC010000013">
    <property type="protein sequence ID" value="MCQ8830189.1"/>
    <property type="molecule type" value="Genomic_DNA"/>
</dbReference>
<dbReference type="RefSeq" id="WP_257631382.1">
    <property type="nucleotide sequence ID" value="NZ_JANIIC010000013.1"/>
</dbReference>
<feature type="compositionally biased region" description="Basic and acidic residues" evidence="1">
    <location>
        <begin position="364"/>
        <end position="374"/>
    </location>
</feature>
<evidence type="ECO:0000256" key="2">
    <source>
        <dbReference type="SAM" id="Phobius"/>
    </source>
</evidence>
<dbReference type="InterPro" id="IPR024414">
    <property type="entry name" value="Uncharacterised_PrgI"/>
</dbReference>
<protein>
    <submittedName>
        <fullName evidence="3">PrgI family protein</fullName>
    </submittedName>
</protein>
<keyword evidence="2" id="KW-0472">Membrane</keyword>